<dbReference type="Proteomes" id="UP000182108">
    <property type="component" value="Unassembled WGS sequence"/>
</dbReference>
<feature type="transmembrane region" description="Helical" evidence="8">
    <location>
        <begin position="32"/>
        <end position="50"/>
    </location>
</feature>
<keyword evidence="3 8" id="KW-0812">Transmembrane</keyword>
<dbReference type="NCBIfam" id="NF033827">
    <property type="entry name" value="CDF_efflux_DmeF"/>
    <property type="match status" value="1"/>
</dbReference>
<evidence type="ECO:0000313" key="10">
    <source>
        <dbReference type="EMBL" id="CUB07700.1"/>
    </source>
</evidence>
<evidence type="ECO:0000256" key="1">
    <source>
        <dbReference type="ARBA" id="ARBA00004141"/>
    </source>
</evidence>
<keyword evidence="6 8" id="KW-0472">Membrane</keyword>
<feature type="transmembrane region" description="Helical" evidence="8">
    <location>
        <begin position="209"/>
        <end position="229"/>
    </location>
</feature>
<sequence length="345" mass="37013">MASTMSSTPPLAPWQHPFEVDPHARQRMRRTAWVVALTFVTMVFEIAFGYLTGSMALTADGWHMGSHVAALGVAVFAYHYAERHAANPRFTFGTGKVSALGGYTSALLLALVALGLVWESVERLLAPRTIAYDEALLVAVIGLVVNLASAVILGAGHEHDHGHGHAHGHGHEGDTAHGHEHGRAPKQQGGATVAETIGRAPVDPNYRGAFLHVLADAFTSVLAIAALAAGKWGGWAWFDPLIGLVGAAVILYWSAGLARTSMRSLLDAEDFGALEHEIVDRLQRDGLTRVTDLHVWRLGPQTFACIVTLDSSQPESAQQYKERLKDLSALSHLTIEVNRTPAGEG</sequence>
<protein>
    <submittedName>
        <fullName evidence="10">Cation diffusion facilitator family transporter</fullName>
    </submittedName>
</protein>
<dbReference type="Pfam" id="PF01545">
    <property type="entry name" value="Cation_efflux"/>
    <property type="match status" value="1"/>
</dbReference>
<evidence type="ECO:0000313" key="11">
    <source>
        <dbReference type="Proteomes" id="UP000182108"/>
    </source>
</evidence>
<evidence type="ECO:0000256" key="2">
    <source>
        <dbReference type="ARBA" id="ARBA00022448"/>
    </source>
</evidence>
<evidence type="ECO:0000256" key="5">
    <source>
        <dbReference type="ARBA" id="ARBA00023065"/>
    </source>
</evidence>
<dbReference type="NCBIfam" id="TIGR01297">
    <property type="entry name" value="CDF"/>
    <property type="match status" value="1"/>
</dbReference>
<dbReference type="GO" id="GO:0006882">
    <property type="term" value="P:intracellular zinc ion homeostasis"/>
    <property type="evidence" value="ECO:0007669"/>
    <property type="project" value="InterPro"/>
</dbReference>
<dbReference type="GO" id="GO:0005385">
    <property type="term" value="F:zinc ion transmembrane transporter activity"/>
    <property type="evidence" value="ECO:0007669"/>
    <property type="project" value="InterPro"/>
</dbReference>
<dbReference type="GO" id="GO:0016020">
    <property type="term" value="C:membrane"/>
    <property type="evidence" value="ECO:0007669"/>
    <property type="project" value="UniProtKB-SubCell"/>
</dbReference>
<feature type="transmembrane region" description="Helical" evidence="8">
    <location>
        <begin position="235"/>
        <end position="255"/>
    </location>
</feature>
<keyword evidence="5" id="KW-0406">Ion transport</keyword>
<dbReference type="RefSeq" id="WP_218054545.1">
    <property type="nucleotide sequence ID" value="NZ_CYHH01000010.1"/>
</dbReference>
<dbReference type="InterPro" id="IPR002524">
    <property type="entry name" value="Cation_efflux"/>
</dbReference>
<comment type="subcellular location">
    <subcellularLocation>
        <location evidence="1">Membrane</location>
        <topology evidence="1">Multi-pass membrane protein</topology>
    </subcellularLocation>
</comment>
<evidence type="ECO:0000256" key="3">
    <source>
        <dbReference type="ARBA" id="ARBA00022692"/>
    </source>
</evidence>
<dbReference type="EMBL" id="CYHH01000010">
    <property type="protein sequence ID" value="CUB07700.1"/>
    <property type="molecule type" value="Genomic_DNA"/>
</dbReference>
<dbReference type="PANTHER" id="PTHR45755">
    <property type="match status" value="1"/>
</dbReference>
<reference evidence="11" key="1">
    <citation type="submission" date="2015-08" db="EMBL/GenBank/DDBJ databases">
        <authorList>
            <person name="Babu N.S."/>
            <person name="Beckwith C.J."/>
            <person name="Beseler K.G."/>
            <person name="Brison A."/>
            <person name="Carone J.V."/>
            <person name="Caskin T.P."/>
            <person name="Diamond M."/>
            <person name="Durham M.E."/>
            <person name="Foxe J.M."/>
            <person name="Go M."/>
            <person name="Henderson B.A."/>
            <person name="Jones I.B."/>
            <person name="McGettigan J.A."/>
            <person name="Micheletti S.J."/>
            <person name="Nasrallah M.E."/>
            <person name="Ortiz D."/>
            <person name="Piller C.R."/>
            <person name="Privatt S.R."/>
            <person name="Schneider S.L."/>
            <person name="Sharp S."/>
            <person name="Smith T.C."/>
            <person name="Stanton J.D."/>
            <person name="Ullery H.E."/>
            <person name="Wilson R.J."/>
            <person name="Serrano M.G."/>
            <person name="Buck G."/>
            <person name="Lee V."/>
            <person name="Wang Y."/>
            <person name="Carvalho R."/>
            <person name="Voegtly L."/>
            <person name="Shi R."/>
            <person name="Duckworth R."/>
            <person name="Johnson A."/>
            <person name="Loviza R."/>
            <person name="Walstead R."/>
            <person name="Shah Z."/>
            <person name="Kiflezghi M."/>
            <person name="Wade K."/>
            <person name="Ball S.L."/>
            <person name="Bradley K.W."/>
            <person name="Asai D.J."/>
            <person name="Bowman C.A."/>
            <person name="Russell D.A."/>
            <person name="Pope W.H."/>
            <person name="Jacobs-Sera D."/>
            <person name="Hendrix R.W."/>
            <person name="Hatfull G.F."/>
        </authorList>
    </citation>
    <scope>NUCLEOTIDE SEQUENCE [LARGE SCALE GENOMIC DNA]</scope>
    <source>
        <strain evidence="11">JCM 19170</strain>
    </source>
</reference>
<feature type="region of interest" description="Disordered" evidence="7">
    <location>
        <begin position="159"/>
        <end position="191"/>
    </location>
</feature>
<keyword evidence="11" id="KW-1185">Reference proteome</keyword>
<keyword evidence="2" id="KW-0813">Transport</keyword>
<feature type="transmembrane region" description="Helical" evidence="8">
    <location>
        <begin position="130"/>
        <end position="153"/>
    </location>
</feature>
<feature type="transmembrane region" description="Helical" evidence="8">
    <location>
        <begin position="100"/>
        <end position="118"/>
    </location>
</feature>
<evidence type="ECO:0000256" key="7">
    <source>
        <dbReference type="SAM" id="MobiDB-lite"/>
    </source>
</evidence>
<organism evidence="10 11">
    <name type="scientific">Tepidiphilus thermophilus</name>
    <dbReference type="NCBI Taxonomy" id="876478"/>
    <lineage>
        <taxon>Bacteria</taxon>
        <taxon>Pseudomonadati</taxon>
        <taxon>Pseudomonadota</taxon>
        <taxon>Hydrogenophilia</taxon>
        <taxon>Hydrogenophilales</taxon>
        <taxon>Hydrogenophilaceae</taxon>
        <taxon>Tepidiphilus</taxon>
    </lineage>
</organism>
<feature type="transmembrane region" description="Helical" evidence="8">
    <location>
        <begin position="62"/>
        <end position="80"/>
    </location>
</feature>
<keyword evidence="4 8" id="KW-1133">Transmembrane helix</keyword>
<evidence type="ECO:0000259" key="9">
    <source>
        <dbReference type="Pfam" id="PF01545"/>
    </source>
</evidence>
<dbReference type="SUPFAM" id="SSF161111">
    <property type="entry name" value="Cation efflux protein transmembrane domain-like"/>
    <property type="match status" value="1"/>
</dbReference>
<feature type="compositionally biased region" description="Basic and acidic residues" evidence="7">
    <location>
        <begin position="159"/>
        <end position="183"/>
    </location>
</feature>
<evidence type="ECO:0000256" key="6">
    <source>
        <dbReference type="ARBA" id="ARBA00023136"/>
    </source>
</evidence>
<evidence type="ECO:0000256" key="8">
    <source>
        <dbReference type="SAM" id="Phobius"/>
    </source>
</evidence>
<dbReference type="InterPro" id="IPR045316">
    <property type="entry name" value="Msc2-like"/>
</dbReference>
<proteinExistence type="predicted"/>
<feature type="domain" description="Cation efflux protein transmembrane" evidence="9">
    <location>
        <begin position="35"/>
        <end position="266"/>
    </location>
</feature>
<gene>
    <name evidence="10" type="ORF">Ga0061068_11055</name>
</gene>
<evidence type="ECO:0000256" key="4">
    <source>
        <dbReference type="ARBA" id="ARBA00022989"/>
    </source>
</evidence>
<dbReference type="PANTHER" id="PTHR45755:SF4">
    <property type="entry name" value="ZINC TRANSPORTER 7"/>
    <property type="match status" value="1"/>
</dbReference>
<dbReference type="Gene3D" id="1.20.1510.10">
    <property type="entry name" value="Cation efflux protein transmembrane domain"/>
    <property type="match status" value="1"/>
</dbReference>
<dbReference type="AlphaFoldDB" id="A0A0K6IX53"/>
<accession>A0A0K6IX53</accession>
<dbReference type="InterPro" id="IPR058533">
    <property type="entry name" value="Cation_efflux_TM"/>
</dbReference>
<name>A0A0K6IX53_9PROT</name>
<dbReference type="InterPro" id="IPR027469">
    <property type="entry name" value="Cation_efflux_TMD_sf"/>
</dbReference>